<evidence type="ECO:0000313" key="5">
    <source>
        <dbReference type="Proteomes" id="UP000236333"/>
    </source>
</evidence>
<comment type="caution">
    <text evidence="4">The sequence shown here is derived from an EMBL/GenBank/DDBJ whole genome shotgun (WGS) entry which is preliminary data.</text>
</comment>
<dbReference type="PANTHER" id="PTHR43081:SF1">
    <property type="entry name" value="ADENYLATE CYCLASE, TERMINAL-DIFFERENTIATION SPECIFIC"/>
    <property type="match status" value="1"/>
</dbReference>
<feature type="compositionally biased region" description="Low complexity" evidence="1">
    <location>
        <begin position="292"/>
        <end position="303"/>
    </location>
</feature>
<accession>A0A2J8A9Z7</accession>
<dbReference type="Proteomes" id="UP000236333">
    <property type="component" value="Unassembled WGS sequence"/>
</dbReference>
<evidence type="ECO:0000256" key="2">
    <source>
        <dbReference type="SAM" id="Phobius"/>
    </source>
</evidence>
<dbReference type="OrthoDB" id="551218at2759"/>
<dbReference type="PROSITE" id="PS50125">
    <property type="entry name" value="GUANYLATE_CYCLASE_2"/>
    <property type="match status" value="1"/>
</dbReference>
<dbReference type="InterPro" id="IPR029787">
    <property type="entry name" value="Nucleotide_cyclase"/>
</dbReference>
<proteinExistence type="predicted"/>
<feature type="region of interest" description="Disordered" evidence="1">
    <location>
        <begin position="482"/>
        <end position="532"/>
    </location>
</feature>
<keyword evidence="5" id="KW-1185">Reference proteome</keyword>
<dbReference type="Gene3D" id="3.30.70.1230">
    <property type="entry name" value="Nucleotide cyclase"/>
    <property type="match status" value="1"/>
</dbReference>
<protein>
    <submittedName>
        <fullName evidence="4">Adenylate cyclase</fullName>
    </submittedName>
</protein>
<reference evidence="4 5" key="1">
    <citation type="journal article" date="2017" name="Mol. Biol. Evol.">
        <title>The 4-celled Tetrabaena socialis nuclear genome reveals the essential components for genetic control of cell number at the origin of multicellularity in the volvocine lineage.</title>
        <authorList>
            <person name="Featherston J."/>
            <person name="Arakaki Y."/>
            <person name="Hanschen E.R."/>
            <person name="Ferris P.J."/>
            <person name="Michod R.E."/>
            <person name="Olson B.J.S.C."/>
            <person name="Nozaki H."/>
            <person name="Durand P.M."/>
        </authorList>
    </citation>
    <scope>NUCLEOTIDE SEQUENCE [LARGE SCALE GENOMIC DNA]</scope>
    <source>
        <strain evidence="4 5">NIES-571</strain>
    </source>
</reference>
<dbReference type="GO" id="GO:0035556">
    <property type="term" value="P:intracellular signal transduction"/>
    <property type="evidence" value="ECO:0007669"/>
    <property type="project" value="InterPro"/>
</dbReference>
<keyword evidence="2" id="KW-0812">Transmembrane</keyword>
<feature type="transmembrane region" description="Helical" evidence="2">
    <location>
        <begin position="76"/>
        <end position="98"/>
    </location>
</feature>
<feature type="region of interest" description="Disordered" evidence="1">
    <location>
        <begin position="290"/>
        <end position="312"/>
    </location>
</feature>
<dbReference type="PANTHER" id="PTHR43081">
    <property type="entry name" value="ADENYLATE CYCLASE, TERMINAL-DIFFERENTIATION SPECIFIC-RELATED"/>
    <property type="match status" value="1"/>
</dbReference>
<dbReference type="SUPFAM" id="SSF55073">
    <property type="entry name" value="Nucleotide cyclase"/>
    <property type="match status" value="1"/>
</dbReference>
<dbReference type="InterPro" id="IPR050697">
    <property type="entry name" value="Adenylyl/Guanylyl_Cyclase_3/4"/>
</dbReference>
<organism evidence="4 5">
    <name type="scientific">Tetrabaena socialis</name>
    <dbReference type="NCBI Taxonomy" id="47790"/>
    <lineage>
        <taxon>Eukaryota</taxon>
        <taxon>Viridiplantae</taxon>
        <taxon>Chlorophyta</taxon>
        <taxon>core chlorophytes</taxon>
        <taxon>Chlorophyceae</taxon>
        <taxon>CS clade</taxon>
        <taxon>Chlamydomonadales</taxon>
        <taxon>Tetrabaenaceae</taxon>
        <taxon>Tetrabaena</taxon>
    </lineage>
</organism>
<feature type="domain" description="Guanylate cyclase" evidence="3">
    <location>
        <begin position="128"/>
        <end position="186"/>
    </location>
</feature>
<keyword evidence="2" id="KW-1133">Transmembrane helix</keyword>
<sequence length="532" mass="52666">MPDGGACASEASLAKHGHAHERTADLTGGARFIRTSNEAFPYRGILLQLYWHSIGFVPNATELNASPGRARAAPGVISSIAVAVVVGAAAAAAAVLLVRRLQRRPQPETPLPLPLAVAKPPGPGPLTTLAMTDVQNSTLLWEALQAELMDECMSMHHAIVRQAIEQHSGYEVFTEGDAFAVAFHGPDSALDFAVELQVALLAADWPQELLDHPDGCELWARRNTHLQQHPAAAAAVTPLESPMASRPGTGSGGGAGVGAGAVVTGPAGASAGLSRLTAGSRKLRQLLTSAVGGSQRSGGLQSSPPYNLRPPASLPSHRYSFVALADASDSGLPGPMPALSRLFQPARSFLALGAGGSHGSAAGGSSSVGRVPPGLAAVYSSTSGAPGPGLGPATAGIPVARRVRRVLTAAPPPAPWRVAAWAEGGGGGSGGSGGSAGGGGAGGSRGSRGGEGSGCNGGALHGFSPPRPNALGIAATVTLAAAARSPRRPPMLHTGGRPNKPLIVAGASGKGPGSGGEGGPRISAGEGAGAGA</sequence>
<feature type="compositionally biased region" description="Gly residues" evidence="1">
    <location>
        <begin position="508"/>
        <end position="519"/>
    </location>
</feature>
<dbReference type="AlphaFoldDB" id="A0A2J8A9Z7"/>
<dbReference type="GO" id="GO:0009190">
    <property type="term" value="P:cyclic nucleotide biosynthetic process"/>
    <property type="evidence" value="ECO:0007669"/>
    <property type="project" value="InterPro"/>
</dbReference>
<dbReference type="InterPro" id="IPR001054">
    <property type="entry name" value="A/G_cyclase"/>
</dbReference>
<keyword evidence="2" id="KW-0472">Membrane</keyword>
<evidence type="ECO:0000259" key="3">
    <source>
        <dbReference type="PROSITE" id="PS50125"/>
    </source>
</evidence>
<evidence type="ECO:0000256" key="1">
    <source>
        <dbReference type="SAM" id="MobiDB-lite"/>
    </source>
</evidence>
<evidence type="ECO:0000313" key="4">
    <source>
        <dbReference type="EMBL" id="PNH09354.1"/>
    </source>
</evidence>
<dbReference type="EMBL" id="PGGS01000094">
    <property type="protein sequence ID" value="PNH09354.1"/>
    <property type="molecule type" value="Genomic_DNA"/>
</dbReference>
<dbReference type="Pfam" id="PF00211">
    <property type="entry name" value="Guanylate_cyc"/>
    <property type="match status" value="1"/>
</dbReference>
<feature type="region of interest" description="Disordered" evidence="1">
    <location>
        <begin position="418"/>
        <end position="461"/>
    </location>
</feature>
<feature type="compositionally biased region" description="Gly residues" evidence="1">
    <location>
        <begin position="423"/>
        <end position="460"/>
    </location>
</feature>
<name>A0A2J8A9Z7_9CHLO</name>
<gene>
    <name evidence="4" type="ORF">TSOC_004046</name>
</gene>